<evidence type="ECO:0000313" key="1">
    <source>
        <dbReference type="EMBL" id="OBA22838.1"/>
    </source>
</evidence>
<dbReference type="Proteomes" id="UP000092555">
    <property type="component" value="Unassembled WGS sequence"/>
</dbReference>
<dbReference type="SUPFAM" id="SSF81406">
    <property type="entry name" value="Mitochondrial cytochrome c oxidase subunit IV"/>
    <property type="match status" value="1"/>
</dbReference>
<comment type="caution">
    <text evidence="1">The sequence shown here is derived from an EMBL/GenBank/DDBJ whole genome shotgun (WGS) entry which is preliminary data.</text>
</comment>
<dbReference type="RefSeq" id="XP_018713319.1">
    <property type="nucleotide sequence ID" value="XM_018857013.1"/>
</dbReference>
<reference evidence="1 2" key="1">
    <citation type="submission" date="2016-05" db="EMBL/GenBank/DDBJ databases">
        <title>Comparative genomics of biotechnologically important yeasts.</title>
        <authorList>
            <consortium name="DOE Joint Genome Institute"/>
            <person name="Riley R."/>
            <person name="Haridas S."/>
            <person name="Wolfe K.H."/>
            <person name="Lopes M.R."/>
            <person name="Hittinger C.T."/>
            <person name="Goker M."/>
            <person name="Salamov A."/>
            <person name="Wisecaver J."/>
            <person name="Long T.M."/>
            <person name="Aerts A.L."/>
            <person name="Barry K."/>
            <person name="Choi C."/>
            <person name="Clum A."/>
            <person name="Coughlan A.Y."/>
            <person name="Deshpande S."/>
            <person name="Douglass A.P."/>
            <person name="Hanson S.J."/>
            <person name="Klenk H.-P."/>
            <person name="LaButti K."/>
            <person name="Lapidus A."/>
            <person name="Lindquist E."/>
            <person name="Lipzen A."/>
            <person name="Meier-kolthoff J.P."/>
            <person name="Ohm R.A."/>
            <person name="Otillar R.P."/>
            <person name="Pangilinan J."/>
            <person name="Peng Y."/>
            <person name="Rokas A."/>
            <person name="Rosa C.A."/>
            <person name="Scheuner C."/>
            <person name="Sibirny A.A."/>
            <person name="Slot J.C."/>
            <person name="Stielow J.B."/>
            <person name="Sun H."/>
            <person name="Kurtzman C.P."/>
            <person name="Blackwell M."/>
            <person name="Grigoriev I.V."/>
            <person name="Jeffries T.W."/>
        </authorList>
    </citation>
    <scope>NUCLEOTIDE SEQUENCE [LARGE SCALE GENOMIC DNA]</scope>
    <source>
        <strain evidence="1 2">NRRL YB-4993</strain>
    </source>
</reference>
<dbReference type="GeneID" id="30029989"/>
<evidence type="ECO:0008006" key="3">
    <source>
        <dbReference type="Google" id="ProtNLM"/>
    </source>
</evidence>
<dbReference type="GO" id="GO:0006123">
    <property type="term" value="P:mitochondrial electron transport, cytochrome c to oxygen"/>
    <property type="evidence" value="ECO:0007669"/>
    <property type="project" value="InterPro"/>
</dbReference>
<evidence type="ECO:0000313" key="2">
    <source>
        <dbReference type="Proteomes" id="UP000092555"/>
    </source>
</evidence>
<gene>
    <name evidence="1" type="ORF">METBIDRAFT_38502</name>
</gene>
<name>A0A1A0HG55_9ASCO</name>
<dbReference type="EMBL" id="LXTC01000001">
    <property type="protein sequence ID" value="OBA22838.1"/>
    <property type="molecule type" value="Genomic_DNA"/>
</dbReference>
<dbReference type="GO" id="GO:0005739">
    <property type="term" value="C:mitochondrion"/>
    <property type="evidence" value="ECO:0007669"/>
    <property type="project" value="GOC"/>
</dbReference>
<sequence length="279" mass="31878">MYKLHPHSVLRGTGGYNSRHLQQALKKNRSFFTTQNILQKPQDAVPQVNGKKLTPQEAKLEAAKLAMSSLKEVGSLFSSGNDDAVQPIDSSPVFENPYVFGTLNVVHQGQVAKELQEKFDGKWSKLTDKDKRLGYYIAYGNWGVRENFHQWNSPDAPWDLPFTVPSKIRTASPSPGDKIHKLEPVYLAETEVRKSQFDTKKTDPVTKTFIYITAFVIVFALARDKKVGEEGKPVEYISVDQYAKQREDEKRELQLKQDAEKEAALAKARARKWYYLWLK</sequence>
<dbReference type="AlphaFoldDB" id="A0A1A0HG55"/>
<keyword evidence="2" id="KW-1185">Reference proteome</keyword>
<protein>
    <recommendedName>
        <fullName evidence="3">Genetic interactor of prohibitin 7, mitochondrial</fullName>
    </recommendedName>
</protein>
<dbReference type="GO" id="GO:0045277">
    <property type="term" value="C:respiratory chain complex IV"/>
    <property type="evidence" value="ECO:0007669"/>
    <property type="project" value="InterPro"/>
</dbReference>
<proteinExistence type="predicted"/>
<dbReference type="OrthoDB" id="186013at2759"/>
<accession>A0A1A0HG55</accession>
<dbReference type="InterPro" id="IPR036639">
    <property type="entry name" value="Cyt_c_oxidase_su4_sf"/>
</dbReference>
<organism evidence="1 2">
    <name type="scientific">Metschnikowia bicuspidata var. bicuspidata NRRL YB-4993</name>
    <dbReference type="NCBI Taxonomy" id="869754"/>
    <lineage>
        <taxon>Eukaryota</taxon>
        <taxon>Fungi</taxon>
        <taxon>Dikarya</taxon>
        <taxon>Ascomycota</taxon>
        <taxon>Saccharomycotina</taxon>
        <taxon>Pichiomycetes</taxon>
        <taxon>Metschnikowiaceae</taxon>
        <taxon>Metschnikowia</taxon>
    </lineage>
</organism>